<protein>
    <recommendedName>
        <fullName evidence="8">Peptidase A2 domain-containing protein</fullName>
    </recommendedName>
</protein>
<dbReference type="SUPFAM" id="SSF56672">
    <property type="entry name" value="DNA/RNA polymerases"/>
    <property type="match status" value="1"/>
</dbReference>
<keyword evidence="2" id="KW-0548">Nucleotidyltransferase</keyword>
<dbReference type="Proteomes" id="UP000681722">
    <property type="component" value="Unassembled WGS sequence"/>
</dbReference>
<dbReference type="AlphaFoldDB" id="A0A8S2WLX7"/>
<feature type="non-terminal residue" evidence="6">
    <location>
        <position position="683"/>
    </location>
</feature>
<name>A0A8S2WLX7_9BILA</name>
<dbReference type="OrthoDB" id="852027at2759"/>
<keyword evidence="4" id="KW-0255">Endonuclease</keyword>
<dbReference type="CDD" id="cd00303">
    <property type="entry name" value="retropepsin_like"/>
    <property type="match status" value="1"/>
</dbReference>
<keyword evidence="4" id="KW-0378">Hydrolase</keyword>
<evidence type="ECO:0008006" key="8">
    <source>
        <dbReference type="Google" id="ProtNLM"/>
    </source>
</evidence>
<dbReference type="GO" id="GO:0004519">
    <property type="term" value="F:endonuclease activity"/>
    <property type="evidence" value="ECO:0007669"/>
    <property type="project" value="UniProtKB-KW"/>
</dbReference>
<dbReference type="Pfam" id="PF13975">
    <property type="entry name" value="gag-asp_proteas"/>
    <property type="match status" value="1"/>
</dbReference>
<accession>A0A8S2WLX7</accession>
<proteinExistence type="predicted"/>
<evidence type="ECO:0000313" key="7">
    <source>
        <dbReference type="Proteomes" id="UP000681722"/>
    </source>
</evidence>
<dbReference type="GO" id="GO:0006508">
    <property type="term" value="P:proteolysis"/>
    <property type="evidence" value="ECO:0007669"/>
    <property type="project" value="InterPro"/>
</dbReference>
<evidence type="ECO:0000256" key="4">
    <source>
        <dbReference type="ARBA" id="ARBA00022759"/>
    </source>
</evidence>
<feature type="compositionally biased region" description="Polar residues" evidence="5">
    <location>
        <begin position="287"/>
        <end position="313"/>
    </location>
</feature>
<gene>
    <name evidence="6" type="ORF">SRO942_LOCUS42181</name>
</gene>
<sequence>HLPSSTTTSTADKQLLATTAADTAIKDTDQDERKHDDFIRTNFTKFSGAVEEDPEAWLTEVLQVFESCEILESKWLSYVPSLLTSKARIWYGKYKATILDFNDFIHKLTTEFGSKATVTAFSTLPRNTSSIKTWQQFVKQIKDEFGSKFKQIDAFERLKNYKQSVNQSVIEFYNGILDISREIDPSPTDHNILQHLISNIKPSLKLKILEKQSTSISGFLSCGNTFEQLADLMKNDSLATAIMHEVIPRYVAPQRRYELQQPQHPYLNEEFQGNDYGRFSMDLNPSIQEQSQNRQTASASNSAQQPPMESKYNSKGKRYYNRGSQRLQNYTGCHICKAHNEIYNPSLIFVTLTVNNQMMRVMIDPGATNTIITEAALRKTKHQKCITRGNKHDLALADGSSYLNVIGTVELQIKVDKMITTIEVVVVKSLITDCIIGGDYIKKYALQIDAGKESVTIKKGNQLVTMPMEKQIDSLKVPIRLTKSVRIPPREEMNVHVCACLSAANVVFKPSYNFKEQIPVFMPNSLLEMKQHHAVLSVHNPTNYPCTLNKWTILGVSTLAVQQSSEITPSTKKLSVHEHIEAMLKKTENPQTLSDVDGIHYRDRFRKILLEFQHLFDNSQMTIAKTEVSHVINTSSHSPPCSKCYPMSKPKEEALYNILKELMKAGLMSKAKSPYAAPALLTL</sequence>
<evidence type="ECO:0000256" key="1">
    <source>
        <dbReference type="ARBA" id="ARBA00022679"/>
    </source>
</evidence>
<dbReference type="Gene3D" id="2.40.70.10">
    <property type="entry name" value="Acid Proteases"/>
    <property type="match status" value="1"/>
</dbReference>
<dbReference type="EMBL" id="CAJOBC010097782">
    <property type="protein sequence ID" value="CAF4449982.1"/>
    <property type="molecule type" value="Genomic_DNA"/>
</dbReference>
<dbReference type="InterPro" id="IPR021109">
    <property type="entry name" value="Peptidase_aspartic_dom_sf"/>
</dbReference>
<organism evidence="6 7">
    <name type="scientific">Didymodactylos carnosus</name>
    <dbReference type="NCBI Taxonomy" id="1234261"/>
    <lineage>
        <taxon>Eukaryota</taxon>
        <taxon>Metazoa</taxon>
        <taxon>Spiralia</taxon>
        <taxon>Gnathifera</taxon>
        <taxon>Rotifera</taxon>
        <taxon>Eurotatoria</taxon>
        <taxon>Bdelloidea</taxon>
        <taxon>Philodinida</taxon>
        <taxon>Philodinidae</taxon>
        <taxon>Didymodactylos</taxon>
    </lineage>
</organism>
<dbReference type="GO" id="GO:0016779">
    <property type="term" value="F:nucleotidyltransferase activity"/>
    <property type="evidence" value="ECO:0007669"/>
    <property type="project" value="UniProtKB-KW"/>
</dbReference>
<feature type="region of interest" description="Disordered" evidence="5">
    <location>
        <begin position="287"/>
        <end position="318"/>
    </location>
</feature>
<dbReference type="GO" id="GO:0004190">
    <property type="term" value="F:aspartic-type endopeptidase activity"/>
    <property type="evidence" value="ECO:0007669"/>
    <property type="project" value="InterPro"/>
</dbReference>
<dbReference type="PANTHER" id="PTHR37984">
    <property type="entry name" value="PROTEIN CBG26694"/>
    <property type="match status" value="1"/>
</dbReference>
<dbReference type="InterPro" id="IPR043502">
    <property type="entry name" value="DNA/RNA_pol_sf"/>
</dbReference>
<evidence type="ECO:0000256" key="2">
    <source>
        <dbReference type="ARBA" id="ARBA00022695"/>
    </source>
</evidence>
<dbReference type="Gene3D" id="3.10.10.10">
    <property type="entry name" value="HIV Type 1 Reverse Transcriptase, subunit A, domain 1"/>
    <property type="match status" value="1"/>
</dbReference>
<keyword evidence="1" id="KW-0808">Transferase</keyword>
<evidence type="ECO:0000256" key="5">
    <source>
        <dbReference type="SAM" id="MobiDB-lite"/>
    </source>
</evidence>
<dbReference type="PANTHER" id="PTHR37984:SF5">
    <property type="entry name" value="PROTEIN NYNRIN-LIKE"/>
    <property type="match status" value="1"/>
</dbReference>
<reference evidence="6" key="1">
    <citation type="submission" date="2021-02" db="EMBL/GenBank/DDBJ databases">
        <authorList>
            <person name="Nowell W R."/>
        </authorList>
    </citation>
    <scope>NUCLEOTIDE SEQUENCE</scope>
</reference>
<comment type="caution">
    <text evidence="6">The sequence shown here is derived from an EMBL/GenBank/DDBJ whole genome shotgun (WGS) entry which is preliminary data.</text>
</comment>
<feature type="non-terminal residue" evidence="6">
    <location>
        <position position="1"/>
    </location>
</feature>
<dbReference type="InterPro" id="IPR050951">
    <property type="entry name" value="Retrovirus_Pol_polyprotein"/>
</dbReference>
<evidence type="ECO:0000313" key="6">
    <source>
        <dbReference type="EMBL" id="CAF4449982.1"/>
    </source>
</evidence>
<evidence type="ECO:0000256" key="3">
    <source>
        <dbReference type="ARBA" id="ARBA00022722"/>
    </source>
</evidence>
<dbReference type="SUPFAM" id="SSF50630">
    <property type="entry name" value="Acid proteases"/>
    <property type="match status" value="1"/>
</dbReference>
<keyword evidence="3" id="KW-0540">Nuclease</keyword>